<feature type="transmembrane region" description="Helical" evidence="1">
    <location>
        <begin position="31"/>
        <end position="51"/>
    </location>
</feature>
<feature type="transmembrane region" description="Helical" evidence="1">
    <location>
        <begin position="57"/>
        <end position="75"/>
    </location>
</feature>
<accession>A0A6G6Y996</accession>
<sequence length="91" mass="10333">MNLGRRIRRHYKVGEGYWFAPKMFGWGATPVTWQGWLATLIFAGLLFGVVYATPGTYIKLVAATPIVLAFLLLLARKTEGGLHWQWGPRDR</sequence>
<evidence type="ECO:0000256" key="1">
    <source>
        <dbReference type="SAM" id="Phobius"/>
    </source>
</evidence>
<dbReference type="Proteomes" id="UP000501568">
    <property type="component" value="Chromosome"/>
</dbReference>
<evidence type="ECO:0000313" key="3">
    <source>
        <dbReference type="Proteomes" id="UP000501568"/>
    </source>
</evidence>
<proteinExistence type="predicted"/>
<dbReference type="EMBL" id="CP049109">
    <property type="protein sequence ID" value="QIG81377.1"/>
    <property type="molecule type" value="Genomic_DNA"/>
</dbReference>
<keyword evidence="3" id="KW-1185">Reference proteome</keyword>
<keyword evidence="1" id="KW-1133">Transmembrane helix</keyword>
<dbReference type="AlphaFoldDB" id="A0A6G6Y996"/>
<protein>
    <submittedName>
        <fullName evidence="2">Uncharacterized protein</fullName>
    </submittedName>
</protein>
<reference evidence="2 3" key="1">
    <citation type="submission" date="2020-02" db="EMBL/GenBank/DDBJ databases">
        <authorList>
            <person name="Zheng R.K."/>
            <person name="Sun C.M."/>
        </authorList>
    </citation>
    <scope>NUCLEOTIDE SEQUENCE [LARGE SCALE GENOMIC DNA]</scope>
    <source>
        <strain evidence="3">zrk23</strain>
    </source>
</reference>
<keyword evidence="1" id="KW-0472">Membrane</keyword>
<gene>
    <name evidence="2" type="ORF">G5C33_17350</name>
</gene>
<name>A0A6G6Y996_9SPHN</name>
<dbReference type="KEGG" id="spzr:G5C33_17350"/>
<organism evidence="2 3">
    <name type="scientific">Stakelama tenebrarum</name>
    <dbReference type="NCBI Taxonomy" id="2711215"/>
    <lineage>
        <taxon>Bacteria</taxon>
        <taxon>Pseudomonadati</taxon>
        <taxon>Pseudomonadota</taxon>
        <taxon>Alphaproteobacteria</taxon>
        <taxon>Sphingomonadales</taxon>
        <taxon>Sphingomonadaceae</taxon>
        <taxon>Stakelama</taxon>
    </lineage>
</organism>
<evidence type="ECO:0000313" key="2">
    <source>
        <dbReference type="EMBL" id="QIG81377.1"/>
    </source>
</evidence>
<keyword evidence="1" id="KW-0812">Transmembrane</keyword>
<dbReference type="RefSeq" id="WP_165328303.1">
    <property type="nucleotide sequence ID" value="NZ_CP049109.1"/>
</dbReference>